<dbReference type="HOGENOM" id="CLU_2130315_0_0_9"/>
<evidence type="ECO:0000313" key="2">
    <source>
        <dbReference type="EMBL" id="EFU77820.1"/>
    </source>
</evidence>
<dbReference type="AlphaFoldDB" id="E6LJW1"/>
<sequence>MKSSIFDFIIYKIIMSVPVSIIANIIFAYMFFIAIFAWFPFERLPIDNGSHMIYIIFSYMMAIVPFYLFNIVRFKAMNRRKLSYGIFWFVLSFTPIYLFILILLSSIWNTLKI</sequence>
<accession>E6LJW1</accession>
<organism evidence="2 3">
    <name type="scientific">Lachnoanaerobaculum saburreum DSM 3986</name>
    <dbReference type="NCBI Taxonomy" id="887325"/>
    <lineage>
        <taxon>Bacteria</taxon>
        <taxon>Bacillati</taxon>
        <taxon>Bacillota</taxon>
        <taxon>Clostridia</taxon>
        <taxon>Lachnospirales</taxon>
        <taxon>Lachnospiraceae</taxon>
        <taxon>Lachnoanaerobaculum</taxon>
    </lineage>
</organism>
<feature type="transmembrane region" description="Helical" evidence="1">
    <location>
        <begin position="21"/>
        <end position="41"/>
    </location>
</feature>
<dbReference type="RefSeq" id="WP_008749996.1">
    <property type="nucleotide sequence ID" value="NZ_GL622296.1"/>
</dbReference>
<evidence type="ECO:0000256" key="1">
    <source>
        <dbReference type="SAM" id="Phobius"/>
    </source>
</evidence>
<dbReference type="eggNOG" id="ENOG5033YB1">
    <property type="taxonomic scope" value="Bacteria"/>
</dbReference>
<keyword evidence="1" id="KW-0812">Transmembrane</keyword>
<keyword evidence="1" id="KW-0472">Membrane</keyword>
<keyword evidence="1" id="KW-1133">Transmembrane helix</keyword>
<name>E6LJW1_9FIRM</name>
<feature type="transmembrane region" description="Helical" evidence="1">
    <location>
        <begin position="53"/>
        <end position="72"/>
    </location>
</feature>
<dbReference type="EMBL" id="AEPW01000006">
    <property type="protein sequence ID" value="EFU77820.1"/>
    <property type="molecule type" value="Genomic_DNA"/>
</dbReference>
<reference evidence="2 3" key="1">
    <citation type="submission" date="2010-12" db="EMBL/GenBank/DDBJ databases">
        <authorList>
            <person name="Muzny D."/>
            <person name="Qin X."/>
            <person name="Deng J."/>
            <person name="Jiang H."/>
            <person name="Liu Y."/>
            <person name="Qu J."/>
            <person name="Song X.-Z."/>
            <person name="Zhang L."/>
            <person name="Thornton R."/>
            <person name="Coyle M."/>
            <person name="Francisco L."/>
            <person name="Jackson L."/>
            <person name="Javaid M."/>
            <person name="Korchina V."/>
            <person name="Kovar C."/>
            <person name="Mata R."/>
            <person name="Mathew T."/>
            <person name="Ngo R."/>
            <person name="Nguyen L."/>
            <person name="Nguyen N."/>
            <person name="Okwuonu G."/>
            <person name="Ongeri F."/>
            <person name="Pham C."/>
            <person name="Simmons D."/>
            <person name="Wilczek-Boney K."/>
            <person name="Hale W."/>
            <person name="Jakkamsetti A."/>
            <person name="Pham P."/>
            <person name="Ruth R."/>
            <person name="San Lucas F."/>
            <person name="Warren J."/>
            <person name="Zhang J."/>
            <person name="Zhao Z."/>
            <person name="Zhou C."/>
            <person name="Zhu D."/>
            <person name="Lee S."/>
            <person name="Bess C."/>
            <person name="Blankenburg K."/>
            <person name="Forbes L."/>
            <person name="Fu Q."/>
            <person name="Gubbala S."/>
            <person name="Hirani K."/>
            <person name="Jayaseelan J.C."/>
            <person name="Lara F."/>
            <person name="Munidasa M."/>
            <person name="Palculict T."/>
            <person name="Patil S."/>
            <person name="Pu L.-L."/>
            <person name="Saada N."/>
            <person name="Tang L."/>
            <person name="Weissenberger G."/>
            <person name="Zhu Y."/>
            <person name="Hemphill L."/>
            <person name="Shang Y."/>
            <person name="Youmans B."/>
            <person name="Ayvaz T."/>
            <person name="Ross M."/>
            <person name="Santibanez J."/>
            <person name="Aqrawi P."/>
            <person name="Gross S."/>
            <person name="Joshi V."/>
            <person name="Fowler G."/>
            <person name="Nazareth L."/>
            <person name="Reid J."/>
            <person name="Worley K."/>
            <person name="Petrosino J."/>
            <person name="Highlander S."/>
            <person name="Gibbs R."/>
        </authorList>
    </citation>
    <scope>NUCLEOTIDE SEQUENCE [LARGE SCALE GENOMIC DNA]</scope>
    <source>
        <strain evidence="2 3">DSM 3986</strain>
    </source>
</reference>
<comment type="caution">
    <text evidence="2">The sequence shown here is derived from an EMBL/GenBank/DDBJ whole genome shotgun (WGS) entry which is preliminary data.</text>
</comment>
<dbReference type="Proteomes" id="UP000003434">
    <property type="component" value="Unassembled WGS sequence"/>
</dbReference>
<feature type="transmembrane region" description="Helical" evidence="1">
    <location>
        <begin position="84"/>
        <end position="108"/>
    </location>
</feature>
<evidence type="ECO:0000313" key="3">
    <source>
        <dbReference type="Proteomes" id="UP000003434"/>
    </source>
</evidence>
<protein>
    <submittedName>
        <fullName evidence="2">Uncharacterized protein</fullName>
    </submittedName>
</protein>
<proteinExistence type="predicted"/>
<gene>
    <name evidence="2" type="ORF">HMPREF0381_0224</name>
</gene>